<keyword evidence="2" id="KW-1185">Reference proteome</keyword>
<protein>
    <submittedName>
        <fullName evidence="1">Uncharacterized protein</fullName>
    </submittedName>
</protein>
<name>A0A812UZW1_9DINO</name>
<dbReference type="EMBL" id="CAJNDS010002778">
    <property type="protein sequence ID" value="CAE7593661.1"/>
    <property type="molecule type" value="Genomic_DNA"/>
</dbReference>
<dbReference type="Proteomes" id="UP000604046">
    <property type="component" value="Unassembled WGS sequence"/>
</dbReference>
<comment type="caution">
    <text evidence="1">The sequence shown here is derived from an EMBL/GenBank/DDBJ whole genome shotgun (WGS) entry which is preliminary data.</text>
</comment>
<proteinExistence type="predicted"/>
<accession>A0A812UZW1</accession>
<dbReference type="AlphaFoldDB" id="A0A812UZW1"/>
<dbReference type="OrthoDB" id="431619at2759"/>
<evidence type="ECO:0000313" key="1">
    <source>
        <dbReference type="EMBL" id="CAE7593661.1"/>
    </source>
</evidence>
<evidence type="ECO:0000313" key="2">
    <source>
        <dbReference type="Proteomes" id="UP000604046"/>
    </source>
</evidence>
<sequence>MATCITDYEAAGFVGVCGQLFFISSNDDHEGYRYSPLEVGHVFTTEETMYQLGAGNNDPQFAPDGGIEIIGGDAETNLVTLQDGSSRLRLQMRGGEYSTAKISRGNYLTMWLEPLTAWQLPETCGDRTTANLETGSIRIHCFVIIGNFRRCGEVASCAGIKVVPFAEQVPMLRIQMPPNMNDLFGSLIYEMDVYSLKLPASGALPHKLMVQLMKEDGTKPHFRVATGRFYTAPTRDFATIGRVLSAPQMGLEPFEGVQSHILYVMLQLAVPLRGQDRTRPAPNARPGSSFVIRAPPGFRMLQAVEVNHTGGDLGMVTLTPDGDAASRLNNTMPQPAPTGFGTPDLRGWSMLGEEATYSLLDRSLIPSMSSLVVGLRVYPGNTSMPITNTLNLWSVQVFSPGDHNLTVVNFSAKFYRTGLGGVPVLGRLENALIQPLDPMVSPSASQPTVQWLSVFFRAVEDVNAGGSIDVEAPRVFDFGAACQAVDLTDAYYVTGPVPSVHRLPEIVRCESLRSGDTATGPYNVARIYMEGPLKGVNIYGFSITARNPTLNEVSQILSLNDPWSDVDWNITTRGPEGSPVCATYGGAPGAADGSGSWRLVNKSIPPKASVKLWQHQALPLQSGTRHPFTLPWHQISWTWTELIMLQSICACVLPIRFLGGLLSSLAGVMSQCRAPQVLTTSTAACRPPAKQQH</sequence>
<reference evidence="1" key="1">
    <citation type="submission" date="2021-02" db="EMBL/GenBank/DDBJ databases">
        <authorList>
            <person name="Dougan E. K."/>
            <person name="Rhodes N."/>
            <person name="Thang M."/>
            <person name="Chan C."/>
        </authorList>
    </citation>
    <scope>NUCLEOTIDE SEQUENCE</scope>
</reference>
<organism evidence="1 2">
    <name type="scientific">Symbiodinium natans</name>
    <dbReference type="NCBI Taxonomy" id="878477"/>
    <lineage>
        <taxon>Eukaryota</taxon>
        <taxon>Sar</taxon>
        <taxon>Alveolata</taxon>
        <taxon>Dinophyceae</taxon>
        <taxon>Suessiales</taxon>
        <taxon>Symbiodiniaceae</taxon>
        <taxon>Symbiodinium</taxon>
    </lineage>
</organism>
<gene>
    <name evidence="1" type="ORF">SNAT2548_LOCUS33795</name>
</gene>